<dbReference type="GO" id="GO:0005524">
    <property type="term" value="F:ATP binding"/>
    <property type="evidence" value="ECO:0007669"/>
    <property type="project" value="UniProtKB-KW"/>
</dbReference>
<dbReference type="InterPro" id="IPR003593">
    <property type="entry name" value="AAA+_ATPase"/>
</dbReference>
<keyword evidence="6 9" id="KW-0067">ATP-binding</keyword>
<comment type="caution">
    <text evidence="9">The sequence shown here is derived from an EMBL/GenBank/DDBJ whole genome shotgun (WGS) entry which is preliminary data.</text>
</comment>
<dbReference type="AlphaFoldDB" id="A0A261VJ97"/>
<dbReference type="InterPro" id="IPR027417">
    <property type="entry name" value="P-loop_NTPase"/>
</dbReference>
<dbReference type="RefSeq" id="WP_028353005.1">
    <property type="nucleotide sequence ID" value="NZ_NEVT01000007.1"/>
</dbReference>
<evidence type="ECO:0000313" key="10">
    <source>
        <dbReference type="Proteomes" id="UP000215633"/>
    </source>
</evidence>
<dbReference type="GO" id="GO:0015424">
    <property type="term" value="F:ABC-type amino acid transporter activity"/>
    <property type="evidence" value="ECO:0007669"/>
    <property type="project" value="InterPro"/>
</dbReference>
<dbReference type="SMART" id="SM00382">
    <property type="entry name" value="AAA"/>
    <property type="match status" value="1"/>
</dbReference>
<keyword evidence="3" id="KW-0813">Transport</keyword>
<keyword evidence="7" id="KW-0472">Membrane</keyword>
<dbReference type="PANTHER" id="PTHR43166:SF35">
    <property type="entry name" value="L-CYSTINE IMPORT ATP-BINDING PROTEIN TCYN"/>
    <property type="match status" value="1"/>
</dbReference>
<evidence type="ECO:0000313" key="9">
    <source>
        <dbReference type="EMBL" id="OZI73680.1"/>
    </source>
</evidence>
<name>A0A261VJ97_9BORD</name>
<evidence type="ECO:0000256" key="1">
    <source>
        <dbReference type="ARBA" id="ARBA00004202"/>
    </source>
</evidence>
<evidence type="ECO:0000256" key="4">
    <source>
        <dbReference type="ARBA" id="ARBA00022475"/>
    </source>
</evidence>
<dbReference type="PIRSF" id="PIRSF039085">
    <property type="entry name" value="ABC_ATPase_HisP"/>
    <property type="match status" value="1"/>
</dbReference>
<dbReference type="InterPro" id="IPR003439">
    <property type="entry name" value="ABC_transporter-like_ATP-bd"/>
</dbReference>
<evidence type="ECO:0000259" key="8">
    <source>
        <dbReference type="PROSITE" id="PS50893"/>
    </source>
</evidence>
<dbReference type="PROSITE" id="PS00211">
    <property type="entry name" value="ABC_TRANSPORTER_1"/>
    <property type="match status" value="1"/>
</dbReference>
<reference evidence="10" key="1">
    <citation type="submission" date="2017-05" db="EMBL/GenBank/DDBJ databases">
        <title>Complete and WGS of Bordetella genogroups.</title>
        <authorList>
            <person name="Spilker T."/>
            <person name="Lipuma J."/>
        </authorList>
    </citation>
    <scope>NUCLEOTIDE SEQUENCE [LARGE SCALE GENOMIC DNA]</scope>
    <source>
        <strain evidence="10">AU8256</strain>
    </source>
</reference>
<keyword evidence="4" id="KW-1003">Cell membrane</keyword>
<organism evidence="9 10">
    <name type="scientific">Bordetella genomosp. 2</name>
    <dbReference type="NCBI Taxonomy" id="1983456"/>
    <lineage>
        <taxon>Bacteria</taxon>
        <taxon>Pseudomonadati</taxon>
        <taxon>Pseudomonadota</taxon>
        <taxon>Betaproteobacteria</taxon>
        <taxon>Burkholderiales</taxon>
        <taxon>Alcaligenaceae</taxon>
        <taxon>Bordetella</taxon>
    </lineage>
</organism>
<feature type="domain" description="ABC transporter" evidence="8">
    <location>
        <begin position="8"/>
        <end position="249"/>
    </location>
</feature>
<keyword evidence="10" id="KW-1185">Reference proteome</keyword>
<accession>A0A261VJ97</accession>
<keyword evidence="5" id="KW-0547">Nucleotide-binding</keyword>
<evidence type="ECO:0000256" key="2">
    <source>
        <dbReference type="ARBA" id="ARBA00005417"/>
    </source>
</evidence>
<dbReference type="GO" id="GO:0016887">
    <property type="term" value="F:ATP hydrolysis activity"/>
    <property type="evidence" value="ECO:0007669"/>
    <property type="project" value="InterPro"/>
</dbReference>
<dbReference type="Pfam" id="PF00005">
    <property type="entry name" value="ABC_tran"/>
    <property type="match status" value="1"/>
</dbReference>
<dbReference type="CDD" id="cd03262">
    <property type="entry name" value="ABC_HisP_GlnQ"/>
    <property type="match status" value="1"/>
</dbReference>
<proteinExistence type="inferred from homology"/>
<dbReference type="EMBL" id="NEVT01000007">
    <property type="protein sequence ID" value="OZI73680.1"/>
    <property type="molecule type" value="Genomic_DNA"/>
</dbReference>
<evidence type="ECO:0000256" key="3">
    <source>
        <dbReference type="ARBA" id="ARBA00022448"/>
    </source>
</evidence>
<dbReference type="GO" id="GO:0005886">
    <property type="term" value="C:plasma membrane"/>
    <property type="evidence" value="ECO:0007669"/>
    <property type="project" value="UniProtKB-SubCell"/>
</dbReference>
<gene>
    <name evidence="9" type="ORF">CAL24_17675</name>
</gene>
<dbReference type="FunFam" id="3.40.50.300:FF:000020">
    <property type="entry name" value="Amino acid ABC transporter ATP-binding component"/>
    <property type="match status" value="1"/>
</dbReference>
<dbReference type="Proteomes" id="UP000215633">
    <property type="component" value="Unassembled WGS sequence"/>
</dbReference>
<dbReference type="InterPro" id="IPR030679">
    <property type="entry name" value="ABC_ATPase_HisP-typ"/>
</dbReference>
<sequence length="264" mass="28325">MNPHTPILQAAAIHKSFGSHHVLKGVSLDVAKGEVVTLIGASGSGKSTFLRCMNLLEMPQAGRLAVGAHAFDFDAGHKPPGDASLAALRRDIGMVFQHFNLFPHMTVLQNVIEAPMQVKGMSRAEAGELARELLAKVGLADKVDAYPSRLSGGQKQRVAIARALAMRPAVMLFDEVTSALDPELVSEVLGVIKELAAEGMTMVLVTHEMAFAADVSDRVGFMLDGVMAEIGTPAEIFRHPRNERLKSFLQRFHHGQAVHAVGPA</sequence>
<evidence type="ECO:0000256" key="7">
    <source>
        <dbReference type="ARBA" id="ARBA00023136"/>
    </source>
</evidence>
<protein>
    <submittedName>
        <fullName evidence="9">ATP-binding protein</fullName>
    </submittedName>
</protein>
<dbReference type="PROSITE" id="PS50893">
    <property type="entry name" value="ABC_TRANSPORTER_2"/>
    <property type="match status" value="1"/>
</dbReference>
<evidence type="ECO:0000256" key="6">
    <source>
        <dbReference type="ARBA" id="ARBA00022840"/>
    </source>
</evidence>
<dbReference type="SUPFAM" id="SSF52540">
    <property type="entry name" value="P-loop containing nucleoside triphosphate hydrolases"/>
    <property type="match status" value="1"/>
</dbReference>
<dbReference type="PANTHER" id="PTHR43166">
    <property type="entry name" value="AMINO ACID IMPORT ATP-BINDING PROTEIN"/>
    <property type="match status" value="1"/>
</dbReference>
<dbReference type="Gene3D" id="3.40.50.300">
    <property type="entry name" value="P-loop containing nucleotide triphosphate hydrolases"/>
    <property type="match status" value="1"/>
</dbReference>
<dbReference type="InterPro" id="IPR050086">
    <property type="entry name" value="MetN_ABC_transporter-like"/>
</dbReference>
<comment type="similarity">
    <text evidence="2">Belongs to the ABC transporter superfamily.</text>
</comment>
<comment type="subcellular location">
    <subcellularLocation>
        <location evidence="1">Cell membrane</location>
        <topology evidence="1">Peripheral membrane protein</topology>
    </subcellularLocation>
</comment>
<dbReference type="InterPro" id="IPR017871">
    <property type="entry name" value="ABC_transporter-like_CS"/>
</dbReference>
<evidence type="ECO:0000256" key="5">
    <source>
        <dbReference type="ARBA" id="ARBA00022741"/>
    </source>
</evidence>